<protein>
    <submittedName>
        <fullName evidence="1">Uncharacterized protein</fullName>
    </submittedName>
</protein>
<sequence>MEFINKTRVFTTIISEEEIDTVHGQLIYKLIKKCENSSTIKEKVIAIYELSAPN</sequence>
<dbReference type="AlphaFoldDB" id="A0A6C0DBZ0"/>
<organism evidence="1">
    <name type="scientific">viral metagenome</name>
    <dbReference type="NCBI Taxonomy" id="1070528"/>
    <lineage>
        <taxon>unclassified sequences</taxon>
        <taxon>metagenomes</taxon>
        <taxon>organismal metagenomes</taxon>
    </lineage>
</organism>
<name>A0A6C0DBZ0_9ZZZZ</name>
<evidence type="ECO:0000313" key="1">
    <source>
        <dbReference type="EMBL" id="QHT13125.1"/>
    </source>
</evidence>
<dbReference type="EMBL" id="MN739563">
    <property type="protein sequence ID" value="QHT13125.1"/>
    <property type="molecule type" value="Genomic_DNA"/>
</dbReference>
<reference evidence="1" key="1">
    <citation type="journal article" date="2020" name="Nature">
        <title>Giant virus diversity and host interactions through global metagenomics.</title>
        <authorList>
            <person name="Schulz F."/>
            <person name="Roux S."/>
            <person name="Paez-Espino D."/>
            <person name="Jungbluth S."/>
            <person name="Walsh D.A."/>
            <person name="Denef V.J."/>
            <person name="McMahon K.D."/>
            <person name="Konstantinidis K.T."/>
            <person name="Eloe-Fadrosh E.A."/>
            <person name="Kyrpides N.C."/>
            <person name="Woyke T."/>
        </authorList>
    </citation>
    <scope>NUCLEOTIDE SEQUENCE</scope>
    <source>
        <strain evidence="1">GVMAG-M-3300023174-131</strain>
    </source>
</reference>
<proteinExistence type="predicted"/>
<accession>A0A6C0DBZ0</accession>